<organism evidence="18 19">
    <name type="scientific">Lasius niger</name>
    <name type="common">Black garden ant</name>
    <dbReference type="NCBI Taxonomy" id="67767"/>
    <lineage>
        <taxon>Eukaryota</taxon>
        <taxon>Metazoa</taxon>
        <taxon>Ecdysozoa</taxon>
        <taxon>Arthropoda</taxon>
        <taxon>Hexapoda</taxon>
        <taxon>Insecta</taxon>
        <taxon>Pterygota</taxon>
        <taxon>Neoptera</taxon>
        <taxon>Endopterygota</taxon>
        <taxon>Hymenoptera</taxon>
        <taxon>Apocrita</taxon>
        <taxon>Aculeata</taxon>
        <taxon>Formicoidea</taxon>
        <taxon>Formicidae</taxon>
        <taxon>Formicinae</taxon>
        <taxon>Lasius</taxon>
        <taxon>Lasius</taxon>
    </lineage>
</organism>
<dbReference type="InterPro" id="IPR010622">
    <property type="entry name" value="FAST_Leu-rich"/>
</dbReference>
<feature type="non-terminal residue" evidence="18">
    <location>
        <position position="1"/>
    </location>
</feature>
<dbReference type="InterPro" id="IPR036005">
    <property type="entry name" value="Creatinase/aminopeptidase-like"/>
</dbReference>
<dbReference type="GO" id="GO:0006508">
    <property type="term" value="P:proteolysis"/>
    <property type="evidence" value="ECO:0007669"/>
    <property type="project" value="UniProtKB-KW"/>
</dbReference>
<dbReference type="PROSITE" id="PS00491">
    <property type="entry name" value="PROLINE_PEPTIDASE"/>
    <property type="match status" value="1"/>
</dbReference>
<reference evidence="18 19" key="1">
    <citation type="submission" date="2015-04" db="EMBL/GenBank/DDBJ databases">
        <title>Lasius niger genome sequencing.</title>
        <authorList>
            <person name="Konorov E.A."/>
            <person name="Nikitin M.A."/>
            <person name="Kirill M.V."/>
            <person name="Chang P."/>
        </authorList>
    </citation>
    <scope>NUCLEOTIDE SEQUENCE [LARGE SCALE GENOMIC DNA]</scope>
    <source>
        <tissue evidence="18">Whole</tissue>
    </source>
</reference>
<keyword evidence="19" id="KW-1185">Reference proteome</keyword>
<dbReference type="SUPFAM" id="SSF55920">
    <property type="entry name" value="Creatinase/aminopeptidase"/>
    <property type="match status" value="1"/>
</dbReference>
<dbReference type="Gene3D" id="3.90.230.10">
    <property type="entry name" value="Creatinase/methionine aminopeptidase superfamily"/>
    <property type="match status" value="1"/>
</dbReference>
<dbReference type="Pfam" id="PF05195">
    <property type="entry name" value="AMP_N"/>
    <property type="match status" value="1"/>
</dbReference>
<accession>A0A0J7L1J1</accession>
<evidence type="ECO:0000256" key="6">
    <source>
        <dbReference type="ARBA" id="ARBA00022997"/>
    </source>
</evidence>
<evidence type="ECO:0000256" key="7">
    <source>
        <dbReference type="ARBA" id="ARBA00023049"/>
    </source>
</evidence>
<keyword evidence="4 16" id="KW-0479">Metal-binding</keyword>
<dbReference type="FunFam" id="3.90.230.10:FF:000002">
    <property type="entry name" value="Xaa-Pro aminopeptidase 3"/>
    <property type="match status" value="1"/>
</dbReference>
<dbReference type="InterPro" id="IPR001131">
    <property type="entry name" value="Peptidase_M24B_aminopep-P_CS"/>
</dbReference>
<comment type="catalytic activity">
    <reaction evidence="15">
        <text>Xaa-L-Pro dipeptide + H2O = an L-alpha-amino acid + L-proline</text>
        <dbReference type="Rhea" id="RHEA:76407"/>
        <dbReference type="ChEBI" id="CHEBI:15377"/>
        <dbReference type="ChEBI" id="CHEBI:59869"/>
        <dbReference type="ChEBI" id="CHEBI:60039"/>
        <dbReference type="ChEBI" id="CHEBI:195196"/>
        <dbReference type="EC" id="3.4.13.9"/>
    </reaction>
</comment>
<evidence type="ECO:0000256" key="9">
    <source>
        <dbReference type="ARBA" id="ARBA00043990"/>
    </source>
</evidence>
<dbReference type="Gene3D" id="3.40.350.10">
    <property type="entry name" value="Creatinase/prolidase N-terminal domain"/>
    <property type="match status" value="1"/>
</dbReference>
<dbReference type="PANTHER" id="PTHR48480:SF2">
    <property type="entry name" value="PEPTIDASE D"/>
    <property type="match status" value="1"/>
</dbReference>
<evidence type="ECO:0000256" key="2">
    <source>
        <dbReference type="ARBA" id="ARBA00011738"/>
    </source>
</evidence>
<gene>
    <name evidence="18" type="ORF">RF55_3246</name>
</gene>
<dbReference type="SUPFAM" id="SSF53092">
    <property type="entry name" value="Creatinase/prolidase N-terminal domain"/>
    <property type="match status" value="1"/>
</dbReference>
<dbReference type="InterPro" id="IPR007865">
    <property type="entry name" value="Aminopep_P_N"/>
</dbReference>
<dbReference type="GO" id="GO:0102009">
    <property type="term" value="F:proline dipeptidase activity"/>
    <property type="evidence" value="ECO:0007669"/>
    <property type="project" value="UniProtKB-EC"/>
</dbReference>
<evidence type="ECO:0000256" key="14">
    <source>
        <dbReference type="ARBA" id="ARBA00044351"/>
    </source>
</evidence>
<evidence type="ECO:0000256" key="8">
    <source>
        <dbReference type="ARBA" id="ARBA00023211"/>
    </source>
</evidence>
<dbReference type="GO" id="GO:0070006">
    <property type="term" value="F:metalloaminopeptidase activity"/>
    <property type="evidence" value="ECO:0007669"/>
    <property type="project" value="InterPro"/>
</dbReference>
<comment type="caution">
    <text evidence="18">The sequence shown here is derived from an EMBL/GenBank/DDBJ whole genome shotgun (WGS) entry which is preliminary data.</text>
</comment>
<dbReference type="Pfam" id="PF06743">
    <property type="entry name" value="FAST_1"/>
    <property type="match status" value="1"/>
</dbReference>
<dbReference type="EC" id="3.4.13.9" evidence="10"/>
<dbReference type="OrthoDB" id="385235at2759"/>
<dbReference type="Pfam" id="PF00557">
    <property type="entry name" value="Peptidase_M24"/>
    <property type="match status" value="1"/>
</dbReference>
<dbReference type="GO" id="GO:0044528">
    <property type="term" value="P:regulation of mitochondrial mRNA stability"/>
    <property type="evidence" value="ECO:0007669"/>
    <property type="project" value="InterPro"/>
</dbReference>
<dbReference type="AlphaFoldDB" id="A0A0J7L1J1"/>
<evidence type="ECO:0000259" key="17">
    <source>
        <dbReference type="SMART" id="SM01011"/>
    </source>
</evidence>
<sequence>ESFFQWCFGAEEPGCYGALDLDNGVSILFVPRLPPEYAIWEGKLYTLDDFKERYGVDETYYTDEIARVLKEKRARLLLTLSGRNSDSGLLAHEAIFDGIGEFKVNNSILYPEICECGTQLTQTNIFVQEGTHIQEVPLIVRKITNIEALFGNGNKEDTSVSNKNKKSAIIYKENIPPTRSTNTSVIKTEPPKHSISIETNEGTAILFCPNIERLRNTDIEQVLDTIKSETSTDKGMYSSLEGKTADEINCRIALQNLKKMIELENGWYRYRKTLSSGQSSAEVVNRNIILRQLVHLIVKSRDSEMILQGLRTLKRDRFSPSTNVYKDLMCNEVMIRATDGKFTVSQLIRAVKILASFRDSKYRNCVDMLWIGLACREQDIKSDLLVPLFRSLKYFQRSKDMIQIILEKKLSEQWLKLSGTQMANILDCLHGKEPSKGYLSSASKWAGVSMTTSTEKDLVNFISGLRAKKYIDENIEQAMARYVTTRGTETRDPNLIASVMDYCKDLKIRNPYILAECGKYFIRHGTEISPTLLSSVLTPFGLLNVQPPDPTEFWKMFDEVMSARFTDLKLNDALDILLSCMYLEKYPVNRVIKSPKEIEVLRYVCKISSEAHKVIMRSMRPGIPEYRAEAWFLHYVYSTGGCRHVSYTCICGSGHNSSILHYGHAGAPNNKVIQDGDMCLFDMGGNYCGYAADITCSFPANGKFTEDQKLIYNAVLKARDAVIAAAKPGITWTDMHLLANRVTLTSLKEGGLLVGDVEDMVRAGLNEVFQPHGLGHLLGLDVHDVGGYLPGHPERSKEAGVRKLRTARTLLAGMVLTIEPGCYFIDCLLDAALANPDQSKFLVQKQLQRFRGFGGVRIEDDVLITETGVENMTDVPRT</sequence>
<dbReference type="CDD" id="cd01087">
    <property type="entry name" value="Prolidase"/>
    <property type="match status" value="1"/>
</dbReference>
<keyword evidence="3" id="KW-0645">Protease</keyword>
<comment type="similarity">
    <text evidence="9">Belongs to the peptidase M24B family. Eukaryotic-type prolidase subfamily.</text>
</comment>
<protein>
    <recommendedName>
        <fullName evidence="11">Xaa-Pro dipeptidase</fullName>
        <ecNumber evidence="10">3.4.13.9</ecNumber>
    </recommendedName>
    <alternativeName>
        <fullName evidence="14">Imidodipeptidase</fullName>
    </alternativeName>
    <alternativeName>
        <fullName evidence="12">Peptidase D</fullName>
    </alternativeName>
    <alternativeName>
        <fullName evidence="13">Proline dipeptidase</fullName>
    </alternativeName>
</protein>
<evidence type="ECO:0000256" key="10">
    <source>
        <dbReference type="ARBA" id="ARBA00044051"/>
    </source>
</evidence>
<dbReference type="InterPro" id="IPR029149">
    <property type="entry name" value="Creatin/AminoP/Spt16_N"/>
</dbReference>
<keyword evidence="7" id="KW-0482">Metalloprotease</keyword>
<evidence type="ECO:0000313" key="19">
    <source>
        <dbReference type="Proteomes" id="UP000036403"/>
    </source>
</evidence>
<comment type="cofactor">
    <cofactor evidence="1">
        <name>Mn(2+)</name>
        <dbReference type="ChEBI" id="CHEBI:29035"/>
    </cofactor>
</comment>
<keyword evidence="6" id="KW-0224">Dipeptidase</keyword>
<evidence type="ECO:0000256" key="16">
    <source>
        <dbReference type="RuleBase" id="RU000590"/>
    </source>
</evidence>
<dbReference type="EMBL" id="LBMM01001351">
    <property type="protein sequence ID" value="KMQ96463.1"/>
    <property type="molecule type" value="Genomic_DNA"/>
</dbReference>
<keyword evidence="5" id="KW-0378">Hydrolase</keyword>
<keyword evidence="8" id="KW-0464">Manganese</keyword>
<dbReference type="STRING" id="67767.A0A0J7L1J1"/>
<name>A0A0J7L1J1_LASNI</name>
<dbReference type="SMART" id="SM01011">
    <property type="entry name" value="AMP_N"/>
    <property type="match status" value="1"/>
</dbReference>
<evidence type="ECO:0000256" key="12">
    <source>
        <dbReference type="ARBA" id="ARBA00044252"/>
    </source>
</evidence>
<dbReference type="PANTHER" id="PTHR48480">
    <property type="match status" value="1"/>
</dbReference>
<dbReference type="GO" id="GO:0030145">
    <property type="term" value="F:manganese ion binding"/>
    <property type="evidence" value="ECO:0007669"/>
    <property type="project" value="InterPro"/>
</dbReference>
<dbReference type="InterPro" id="IPR052433">
    <property type="entry name" value="X-Pro_dipept-like"/>
</dbReference>
<evidence type="ECO:0000256" key="11">
    <source>
        <dbReference type="ARBA" id="ARBA00044141"/>
    </source>
</evidence>
<feature type="domain" description="Aminopeptidase P N-terminal" evidence="17">
    <location>
        <begin position="1"/>
        <end position="88"/>
    </location>
</feature>
<evidence type="ECO:0000256" key="15">
    <source>
        <dbReference type="ARBA" id="ARBA00048994"/>
    </source>
</evidence>
<dbReference type="Proteomes" id="UP000036403">
    <property type="component" value="Unassembled WGS sequence"/>
</dbReference>
<evidence type="ECO:0000256" key="3">
    <source>
        <dbReference type="ARBA" id="ARBA00022670"/>
    </source>
</evidence>
<evidence type="ECO:0000256" key="13">
    <source>
        <dbReference type="ARBA" id="ARBA00044284"/>
    </source>
</evidence>
<evidence type="ECO:0000256" key="5">
    <source>
        <dbReference type="ARBA" id="ARBA00022801"/>
    </source>
</evidence>
<dbReference type="InterPro" id="IPR000994">
    <property type="entry name" value="Pept_M24"/>
</dbReference>
<proteinExistence type="inferred from homology"/>
<evidence type="ECO:0000256" key="1">
    <source>
        <dbReference type="ARBA" id="ARBA00001936"/>
    </source>
</evidence>
<evidence type="ECO:0000313" key="18">
    <source>
        <dbReference type="EMBL" id="KMQ96463.1"/>
    </source>
</evidence>
<evidence type="ECO:0000256" key="4">
    <source>
        <dbReference type="ARBA" id="ARBA00022723"/>
    </source>
</evidence>
<comment type="subunit">
    <text evidence="2">Homodimer.</text>
</comment>
<dbReference type="PaxDb" id="67767-A0A0J7L1J1"/>